<name>A0A7S4K143_9STRA</name>
<gene>
    <name evidence="2" type="ORF">OAUR00152_LOCUS37467</name>
</gene>
<reference evidence="2" key="1">
    <citation type="submission" date="2021-01" db="EMBL/GenBank/DDBJ databases">
        <authorList>
            <person name="Corre E."/>
            <person name="Pelletier E."/>
            <person name="Niang G."/>
            <person name="Scheremetjew M."/>
            <person name="Finn R."/>
            <person name="Kale V."/>
            <person name="Holt S."/>
            <person name="Cochrane G."/>
            <person name="Meng A."/>
            <person name="Brown T."/>
            <person name="Cohen L."/>
        </authorList>
    </citation>
    <scope>NUCLEOTIDE SEQUENCE</scope>
    <source>
        <strain evidence="2">Isolate 1302-5</strain>
    </source>
</reference>
<feature type="compositionally biased region" description="Basic and acidic residues" evidence="1">
    <location>
        <begin position="239"/>
        <end position="250"/>
    </location>
</feature>
<organism evidence="2">
    <name type="scientific">Odontella aurita</name>
    <dbReference type="NCBI Taxonomy" id="265563"/>
    <lineage>
        <taxon>Eukaryota</taxon>
        <taxon>Sar</taxon>
        <taxon>Stramenopiles</taxon>
        <taxon>Ochrophyta</taxon>
        <taxon>Bacillariophyta</taxon>
        <taxon>Mediophyceae</taxon>
        <taxon>Biddulphiophycidae</taxon>
        <taxon>Eupodiscales</taxon>
        <taxon>Odontellaceae</taxon>
        <taxon>Odontella</taxon>
    </lineage>
</organism>
<proteinExistence type="predicted"/>
<evidence type="ECO:0000256" key="1">
    <source>
        <dbReference type="SAM" id="MobiDB-lite"/>
    </source>
</evidence>
<dbReference type="AlphaFoldDB" id="A0A7S4K143"/>
<accession>A0A7S4K143</accession>
<feature type="region of interest" description="Disordered" evidence="1">
    <location>
        <begin position="239"/>
        <end position="277"/>
    </location>
</feature>
<evidence type="ECO:0000313" key="2">
    <source>
        <dbReference type="EMBL" id="CAE2280707.1"/>
    </source>
</evidence>
<dbReference type="EMBL" id="HBKQ01054604">
    <property type="protein sequence ID" value="CAE2280707.1"/>
    <property type="molecule type" value="Transcribed_RNA"/>
</dbReference>
<protein>
    <submittedName>
        <fullName evidence="2">Uncharacterized protein</fullName>
    </submittedName>
</protein>
<sequence length="277" mass="29620">MCDPLTQLRVQGFLCPCAESEDDYVARVAALTLQGVPARWYREVRNDGSVKAAVLRQSASKGDAPSEGGSSNYFLGSVVTGFNRGVDQVTKALSLESLPPASYPTIYVAIEATLSILEGPKGPSILVTPTSISDAPENFYDFCDSDDAGLKSGTKRTPASKTVPLSDITEVAPGDGFFQQRGRVSCGVRVHGRPDSNGTFGALGLGKKVLQFDVGESAVHSVTRDEVVQHLKDLVDWDEKRRNPPPEEAKVASSMNGGVDFVSMGSGERSHNQVSRR</sequence>